<organism evidence="14 15">
    <name type="scientific">Vallitalea pronyensis</name>
    <dbReference type="NCBI Taxonomy" id="1348613"/>
    <lineage>
        <taxon>Bacteria</taxon>
        <taxon>Bacillati</taxon>
        <taxon>Bacillota</taxon>
        <taxon>Clostridia</taxon>
        <taxon>Lachnospirales</taxon>
        <taxon>Vallitaleaceae</taxon>
        <taxon>Vallitalea</taxon>
    </lineage>
</organism>
<dbReference type="CDD" id="cd06158">
    <property type="entry name" value="S2P-M50_like_1"/>
    <property type="match status" value="1"/>
</dbReference>
<comment type="cofactor">
    <cofactor evidence="1">
        <name>Zn(2+)</name>
        <dbReference type="ChEBI" id="CHEBI:29105"/>
    </cofactor>
</comment>
<accession>A0A8J8MKE1</accession>
<evidence type="ECO:0000256" key="1">
    <source>
        <dbReference type="ARBA" id="ARBA00001947"/>
    </source>
</evidence>
<evidence type="ECO:0000313" key="14">
    <source>
        <dbReference type="EMBL" id="QUI23086.1"/>
    </source>
</evidence>
<dbReference type="GO" id="GO:0008237">
    <property type="term" value="F:metallopeptidase activity"/>
    <property type="evidence" value="ECO:0007669"/>
    <property type="project" value="UniProtKB-KW"/>
</dbReference>
<keyword evidence="4" id="KW-1003">Cell membrane</keyword>
<keyword evidence="5 14" id="KW-0645">Protease</keyword>
<dbReference type="Proteomes" id="UP000683246">
    <property type="component" value="Chromosome"/>
</dbReference>
<keyword evidence="15" id="KW-1185">Reference proteome</keyword>
<dbReference type="RefSeq" id="WP_212698587.1">
    <property type="nucleotide sequence ID" value="NZ_CP058649.1"/>
</dbReference>
<evidence type="ECO:0000256" key="13">
    <source>
        <dbReference type="SAM" id="Phobius"/>
    </source>
</evidence>
<keyword evidence="10 13" id="KW-1133">Transmembrane helix</keyword>
<feature type="transmembrane region" description="Helical" evidence="13">
    <location>
        <begin position="7"/>
        <end position="24"/>
    </location>
</feature>
<proteinExistence type="inferred from homology"/>
<keyword evidence="11" id="KW-0482">Metalloprotease</keyword>
<feature type="transmembrane region" description="Helical" evidence="13">
    <location>
        <begin position="168"/>
        <end position="190"/>
    </location>
</feature>
<dbReference type="GO" id="GO:0006508">
    <property type="term" value="P:proteolysis"/>
    <property type="evidence" value="ECO:0007669"/>
    <property type="project" value="UniProtKB-KW"/>
</dbReference>
<protein>
    <submittedName>
        <fullName evidence="14">Site-2 protease family protein</fullName>
    </submittedName>
</protein>
<comment type="subcellular location">
    <subcellularLocation>
        <location evidence="2">Cell membrane</location>
        <topology evidence="2">Multi-pass membrane protein</topology>
    </subcellularLocation>
</comment>
<comment type="similarity">
    <text evidence="3">Belongs to the peptidase M50B family.</text>
</comment>
<keyword evidence="8" id="KW-0378">Hydrolase</keyword>
<keyword evidence="12 13" id="KW-0472">Membrane</keyword>
<evidence type="ECO:0000256" key="6">
    <source>
        <dbReference type="ARBA" id="ARBA00022692"/>
    </source>
</evidence>
<dbReference type="GO" id="GO:0046872">
    <property type="term" value="F:metal ion binding"/>
    <property type="evidence" value="ECO:0007669"/>
    <property type="project" value="UniProtKB-KW"/>
</dbReference>
<evidence type="ECO:0000256" key="5">
    <source>
        <dbReference type="ARBA" id="ARBA00022670"/>
    </source>
</evidence>
<evidence type="ECO:0000256" key="3">
    <source>
        <dbReference type="ARBA" id="ARBA00007931"/>
    </source>
</evidence>
<evidence type="ECO:0000313" key="15">
    <source>
        <dbReference type="Proteomes" id="UP000683246"/>
    </source>
</evidence>
<sequence>MLNLLKSYGIFLIAAVVVVCIHEYPKIFVYKYLEHPIYKKQTKVSLNPKKYIDPFGLICFVFLRVGWQKPFQFNYGRLKDKNKGLLAISLTGILSNLLFLTVLMPVYTNVYYINPELSMFISALMEFNMVMVIVNLLPVPPFDMAKIIQAVNPQTYFRFIQYEKMIQAFFILALAIGFVRRFVVLTYNAFVPNILNMIG</sequence>
<feature type="transmembrane region" description="Helical" evidence="13">
    <location>
        <begin position="87"/>
        <end position="107"/>
    </location>
</feature>
<evidence type="ECO:0000256" key="4">
    <source>
        <dbReference type="ARBA" id="ARBA00022475"/>
    </source>
</evidence>
<evidence type="ECO:0000256" key="2">
    <source>
        <dbReference type="ARBA" id="ARBA00004651"/>
    </source>
</evidence>
<dbReference type="KEGG" id="vpy:HZI73_12660"/>
<dbReference type="PANTHER" id="PTHR35864">
    <property type="entry name" value="ZINC METALLOPROTEASE MJ0611-RELATED"/>
    <property type="match status" value="1"/>
</dbReference>
<evidence type="ECO:0000256" key="12">
    <source>
        <dbReference type="ARBA" id="ARBA00023136"/>
    </source>
</evidence>
<dbReference type="EMBL" id="CP058649">
    <property type="protein sequence ID" value="QUI23086.1"/>
    <property type="molecule type" value="Genomic_DNA"/>
</dbReference>
<keyword evidence="9" id="KW-0862">Zinc</keyword>
<dbReference type="PANTHER" id="PTHR35864:SF1">
    <property type="entry name" value="ZINC METALLOPROTEASE YWHC-RELATED"/>
    <property type="match status" value="1"/>
</dbReference>
<gene>
    <name evidence="14" type="ORF">HZI73_12660</name>
</gene>
<dbReference type="AlphaFoldDB" id="A0A8J8MKE1"/>
<reference evidence="14" key="1">
    <citation type="submission" date="2020-07" db="EMBL/GenBank/DDBJ databases">
        <title>Vallitalea pronyensis genome.</title>
        <authorList>
            <person name="Postec A."/>
        </authorList>
    </citation>
    <scope>NUCLEOTIDE SEQUENCE</scope>
    <source>
        <strain evidence="14">FatNI3</strain>
    </source>
</reference>
<dbReference type="GO" id="GO:0005886">
    <property type="term" value="C:plasma membrane"/>
    <property type="evidence" value="ECO:0007669"/>
    <property type="project" value="UniProtKB-SubCell"/>
</dbReference>
<evidence type="ECO:0000256" key="10">
    <source>
        <dbReference type="ARBA" id="ARBA00022989"/>
    </source>
</evidence>
<dbReference type="InterPro" id="IPR052348">
    <property type="entry name" value="Metallopeptidase_M50B"/>
</dbReference>
<keyword evidence="7" id="KW-0479">Metal-binding</keyword>
<evidence type="ECO:0000256" key="7">
    <source>
        <dbReference type="ARBA" id="ARBA00022723"/>
    </source>
</evidence>
<keyword evidence="6 13" id="KW-0812">Transmembrane</keyword>
<name>A0A8J8MKE1_9FIRM</name>
<evidence type="ECO:0000256" key="11">
    <source>
        <dbReference type="ARBA" id="ARBA00023049"/>
    </source>
</evidence>
<dbReference type="InterPro" id="IPR044537">
    <property type="entry name" value="Rip2-like"/>
</dbReference>
<evidence type="ECO:0000256" key="9">
    <source>
        <dbReference type="ARBA" id="ARBA00022833"/>
    </source>
</evidence>
<feature type="transmembrane region" description="Helical" evidence="13">
    <location>
        <begin position="119"/>
        <end position="137"/>
    </location>
</feature>
<evidence type="ECO:0000256" key="8">
    <source>
        <dbReference type="ARBA" id="ARBA00022801"/>
    </source>
</evidence>